<evidence type="ECO:0000259" key="6">
    <source>
        <dbReference type="Pfam" id="PF01628"/>
    </source>
</evidence>
<dbReference type="PIRSF" id="PIRSF005485">
    <property type="entry name" value="HrcA"/>
    <property type="match status" value="1"/>
</dbReference>
<evidence type="ECO:0000313" key="8">
    <source>
        <dbReference type="EMBL" id="GGF93535.1"/>
    </source>
</evidence>
<dbReference type="NCBIfam" id="TIGR00331">
    <property type="entry name" value="hrcA"/>
    <property type="match status" value="1"/>
</dbReference>
<dbReference type="SUPFAM" id="SSF55781">
    <property type="entry name" value="GAF domain-like"/>
    <property type="match status" value="1"/>
</dbReference>
<reference evidence="8" key="1">
    <citation type="journal article" date="2014" name="Int. J. Syst. Evol. Microbiol.">
        <title>Complete genome sequence of Corynebacterium casei LMG S-19264T (=DSM 44701T), isolated from a smear-ripened cheese.</title>
        <authorList>
            <consortium name="US DOE Joint Genome Institute (JGI-PGF)"/>
            <person name="Walter F."/>
            <person name="Albersmeier A."/>
            <person name="Kalinowski J."/>
            <person name="Ruckert C."/>
        </authorList>
    </citation>
    <scope>NUCLEOTIDE SEQUENCE</scope>
    <source>
        <strain evidence="8">CGMCC 1.12726</strain>
    </source>
</reference>
<keyword evidence="4 5" id="KW-0804">Transcription</keyword>
<comment type="similarity">
    <text evidence="5">Belongs to the HrcA family.</text>
</comment>
<evidence type="ECO:0000256" key="2">
    <source>
        <dbReference type="ARBA" id="ARBA00023015"/>
    </source>
</evidence>
<comment type="function">
    <text evidence="5">Negative regulator of class I heat shock genes (grpE-dnaK-dnaJ and groELS operons). Prevents heat-shock induction of these operons.</text>
</comment>
<dbReference type="SUPFAM" id="SSF46785">
    <property type="entry name" value="Winged helix' DNA-binding domain"/>
    <property type="match status" value="1"/>
</dbReference>
<sequence>MLPLDPRARRLLHALIAQHIREGAPVPSRVLAKQAGLEVSPATIRNIMANLEDVGLLAAPHTSAGRVPTPQAYRLFVDSLLEVAPLRETEIERLREHIAPGVGTQTLLAQASEMLSAMSQFVGVVTVPQRLQSAFKHIDFVALDDNRVLVILVFPDNEVQNRILQLPRPIAPEALMQAANYLNRHFAGQGFAQIQRQLLAEMQQAKSEMDGLLNAALDISGQLMAAEARPEDMVLSGQTRLMGVDGLSDMERLRGLFEAFSRKREILGLLESCAGAEGVRVFIGEESGLAPLAGCTVITAPYASEGQVLGVLGVIGPTRMPYERVIPIVKATADLLGDALKPA</sequence>
<evidence type="ECO:0000313" key="9">
    <source>
        <dbReference type="Proteomes" id="UP000632858"/>
    </source>
</evidence>
<organism evidence="8 9">
    <name type="scientific">Arenimonas maotaiensis</name>
    <dbReference type="NCBI Taxonomy" id="1446479"/>
    <lineage>
        <taxon>Bacteria</taxon>
        <taxon>Pseudomonadati</taxon>
        <taxon>Pseudomonadota</taxon>
        <taxon>Gammaproteobacteria</taxon>
        <taxon>Lysobacterales</taxon>
        <taxon>Lysobacteraceae</taxon>
        <taxon>Arenimonas</taxon>
    </lineage>
</organism>
<reference evidence="8" key="2">
    <citation type="submission" date="2020-09" db="EMBL/GenBank/DDBJ databases">
        <authorList>
            <person name="Sun Q."/>
            <person name="Zhou Y."/>
        </authorList>
    </citation>
    <scope>NUCLEOTIDE SEQUENCE</scope>
    <source>
        <strain evidence="8">CGMCC 1.12726</strain>
    </source>
</reference>
<dbReference type="InterPro" id="IPR021153">
    <property type="entry name" value="HrcA_C"/>
</dbReference>
<dbReference type="Pfam" id="PF01628">
    <property type="entry name" value="HrcA"/>
    <property type="match status" value="1"/>
</dbReference>
<dbReference type="EMBL" id="BMFO01000002">
    <property type="protein sequence ID" value="GGF93535.1"/>
    <property type="molecule type" value="Genomic_DNA"/>
</dbReference>
<dbReference type="InterPro" id="IPR002571">
    <property type="entry name" value="HrcA"/>
</dbReference>
<dbReference type="RefSeq" id="WP_188449279.1">
    <property type="nucleotide sequence ID" value="NZ_BMFO01000002.1"/>
</dbReference>
<dbReference type="InterPro" id="IPR036388">
    <property type="entry name" value="WH-like_DNA-bd_sf"/>
</dbReference>
<comment type="caution">
    <text evidence="8">The sequence shown here is derived from an EMBL/GenBank/DDBJ whole genome shotgun (WGS) entry which is preliminary data.</text>
</comment>
<feature type="domain" description="Heat-inducible transcription repressor HrcA C-terminal" evidence="6">
    <location>
        <begin position="106"/>
        <end position="326"/>
    </location>
</feature>
<dbReference type="PANTHER" id="PTHR34824">
    <property type="entry name" value="HEAT-INDUCIBLE TRANSCRIPTION REPRESSOR HRCA"/>
    <property type="match status" value="1"/>
</dbReference>
<dbReference type="PANTHER" id="PTHR34824:SF1">
    <property type="entry name" value="HEAT-INDUCIBLE TRANSCRIPTION REPRESSOR HRCA"/>
    <property type="match status" value="1"/>
</dbReference>
<dbReference type="GO" id="GO:0003677">
    <property type="term" value="F:DNA binding"/>
    <property type="evidence" value="ECO:0007669"/>
    <property type="project" value="InterPro"/>
</dbReference>
<dbReference type="AlphaFoldDB" id="A0A917FNT4"/>
<dbReference type="HAMAP" id="MF_00081">
    <property type="entry name" value="HrcA"/>
    <property type="match status" value="1"/>
</dbReference>
<evidence type="ECO:0000256" key="4">
    <source>
        <dbReference type="ARBA" id="ARBA00023163"/>
    </source>
</evidence>
<dbReference type="Gene3D" id="3.30.390.60">
    <property type="entry name" value="Heat-inducible transcription repressor hrca homolog, domain 3"/>
    <property type="match status" value="1"/>
</dbReference>
<proteinExistence type="inferred from homology"/>
<keyword evidence="9" id="KW-1185">Reference proteome</keyword>
<dbReference type="GO" id="GO:0045892">
    <property type="term" value="P:negative regulation of DNA-templated transcription"/>
    <property type="evidence" value="ECO:0007669"/>
    <property type="project" value="UniProtKB-UniRule"/>
</dbReference>
<gene>
    <name evidence="5 8" type="primary">hrcA</name>
    <name evidence="8" type="ORF">GCM10010960_14160</name>
</gene>
<dbReference type="Pfam" id="PF03444">
    <property type="entry name" value="WHD_HrcA"/>
    <property type="match status" value="1"/>
</dbReference>
<dbReference type="InterPro" id="IPR023120">
    <property type="entry name" value="WHTH_transcript_rep_HrcA_IDD"/>
</dbReference>
<protein>
    <recommendedName>
        <fullName evidence="5">Heat-inducible transcription repressor HrcA</fullName>
    </recommendedName>
</protein>
<dbReference type="Gene3D" id="1.10.10.10">
    <property type="entry name" value="Winged helix-like DNA-binding domain superfamily/Winged helix DNA-binding domain"/>
    <property type="match status" value="1"/>
</dbReference>
<keyword evidence="2 5" id="KW-0805">Transcription regulation</keyword>
<evidence type="ECO:0000256" key="1">
    <source>
        <dbReference type="ARBA" id="ARBA00022491"/>
    </source>
</evidence>
<dbReference type="InterPro" id="IPR005104">
    <property type="entry name" value="WHTH_HrcA_DNA-bd"/>
</dbReference>
<feature type="domain" description="Winged helix-turn-helix transcription repressor HrcA DNA-binding" evidence="7">
    <location>
        <begin position="7"/>
        <end position="75"/>
    </location>
</feature>
<name>A0A917FNT4_9GAMM</name>
<evidence type="ECO:0000256" key="3">
    <source>
        <dbReference type="ARBA" id="ARBA00023016"/>
    </source>
</evidence>
<dbReference type="Proteomes" id="UP000632858">
    <property type="component" value="Unassembled WGS sequence"/>
</dbReference>
<dbReference type="InterPro" id="IPR029016">
    <property type="entry name" value="GAF-like_dom_sf"/>
</dbReference>
<evidence type="ECO:0000259" key="7">
    <source>
        <dbReference type="Pfam" id="PF03444"/>
    </source>
</evidence>
<dbReference type="Gene3D" id="3.30.450.40">
    <property type="match status" value="1"/>
</dbReference>
<evidence type="ECO:0000256" key="5">
    <source>
        <dbReference type="HAMAP-Rule" id="MF_00081"/>
    </source>
</evidence>
<accession>A0A917FNT4</accession>
<keyword evidence="3 5" id="KW-0346">Stress response</keyword>
<dbReference type="InterPro" id="IPR036390">
    <property type="entry name" value="WH_DNA-bd_sf"/>
</dbReference>
<keyword evidence="1 5" id="KW-0678">Repressor</keyword>